<reference evidence="3" key="1">
    <citation type="submission" date="2021-07" db="EMBL/GenBank/DDBJ databases">
        <authorList>
            <person name="Catto M.A."/>
            <person name="Jacobson A."/>
            <person name="Kennedy G."/>
            <person name="Labadie P."/>
            <person name="Hunt B.G."/>
            <person name="Srinivasan R."/>
        </authorList>
    </citation>
    <scope>NUCLEOTIDE SEQUENCE</scope>
    <source>
        <strain evidence="3">PL_HMW_Pooled</strain>
        <tissue evidence="3">Head</tissue>
    </source>
</reference>
<dbReference type="GO" id="GO:0008270">
    <property type="term" value="F:zinc ion binding"/>
    <property type="evidence" value="ECO:0007669"/>
    <property type="project" value="UniProtKB-KW"/>
</dbReference>
<accession>A0AAE1LCY5</accession>
<protein>
    <submittedName>
        <fullName evidence="3">Longitudinals lacking protein, isoforms A/B/D/L</fullName>
    </submittedName>
</protein>
<proteinExistence type="predicted"/>
<dbReference type="InterPro" id="IPR013087">
    <property type="entry name" value="Znf_C2H2_type"/>
</dbReference>
<dbReference type="InterPro" id="IPR036236">
    <property type="entry name" value="Znf_C2H2_sf"/>
</dbReference>
<dbReference type="Pfam" id="PF00096">
    <property type="entry name" value="zf-C2H2"/>
    <property type="match status" value="1"/>
</dbReference>
<reference evidence="3" key="2">
    <citation type="journal article" date="2023" name="BMC Genomics">
        <title>Pest status, molecular evolution, and epigenetic factors derived from the genome assembly of Frankliniella fusca, a thysanopteran phytovirus vector.</title>
        <authorList>
            <person name="Catto M.A."/>
            <person name="Labadie P.E."/>
            <person name="Jacobson A.L."/>
            <person name="Kennedy G.G."/>
            <person name="Srinivasan R."/>
            <person name="Hunt B.G."/>
        </authorList>
    </citation>
    <scope>NUCLEOTIDE SEQUENCE</scope>
    <source>
        <strain evidence="3">PL_HMW_Pooled</strain>
    </source>
</reference>
<keyword evidence="4" id="KW-1185">Reference proteome</keyword>
<keyword evidence="1" id="KW-0862">Zinc</keyword>
<dbReference type="AlphaFoldDB" id="A0AAE1LCY5"/>
<keyword evidence="1" id="KW-0479">Metal-binding</keyword>
<evidence type="ECO:0000313" key="4">
    <source>
        <dbReference type="Proteomes" id="UP001219518"/>
    </source>
</evidence>
<feature type="domain" description="C2H2-type" evidence="2">
    <location>
        <begin position="64"/>
        <end position="91"/>
    </location>
</feature>
<dbReference type="Gene3D" id="3.30.160.60">
    <property type="entry name" value="Classic Zinc Finger"/>
    <property type="match status" value="1"/>
</dbReference>
<gene>
    <name evidence="3" type="ORF">KUF71_005793</name>
</gene>
<dbReference type="SUPFAM" id="SSF57667">
    <property type="entry name" value="beta-beta-alpha zinc fingers"/>
    <property type="match status" value="1"/>
</dbReference>
<name>A0AAE1LCY5_9NEOP</name>
<feature type="domain" description="C2H2-type" evidence="2">
    <location>
        <begin position="93"/>
        <end position="116"/>
    </location>
</feature>
<evidence type="ECO:0000256" key="1">
    <source>
        <dbReference type="PROSITE-ProRule" id="PRU00042"/>
    </source>
</evidence>
<dbReference type="EMBL" id="JAHWGI010000440">
    <property type="protein sequence ID" value="KAK3915486.1"/>
    <property type="molecule type" value="Genomic_DNA"/>
</dbReference>
<organism evidence="3 4">
    <name type="scientific">Frankliniella fusca</name>
    <dbReference type="NCBI Taxonomy" id="407009"/>
    <lineage>
        <taxon>Eukaryota</taxon>
        <taxon>Metazoa</taxon>
        <taxon>Ecdysozoa</taxon>
        <taxon>Arthropoda</taxon>
        <taxon>Hexapoda</taxon>
        <taxon>Insecta</taxon>
        <taxon>Pterygota</taxon>
        <taxon>Neoptera</taxon>
        <taxon>Paraneoptera</taxon>
        <taxon>Thysanoptera</taxon>
        <taxon>Terebrantia</taxon>
        <taxon>Thripoidea</taxon>
        <taxon>Thripidae</taxon>
        <taxon>Frankliniella</taxon>
    </lineage>
</organism>
<dbReference type="PROSITE" id="PS00028">
    <property type="entry name" value="ZINC_FINGER_C2H2_1"/>
    <property type="match status" value="1"/>
</dbReference>
<comment type="caution">
    <text evidence="3">The sequence shown here is derived from an EMBL/GenBank/DDBJ whole genome shotgun (WGS) entry which is preliminary data.</text>
</comment>
<keyword evidence="1" id="KW-0863">Zinc-finger</keyword>
<dbReference type="SMART" id="SM00355">
    <property type="entry name" value="ZnF_C2H2"/>
    <property type="match status" value="2"/>
</dbReference>
<evidence type="ECO:0000313" key="3">
    <source>
        <dbReference type="EMBL" id="KAK3915486.1"/>
    </source>
</evidence>
<dbReference type="PROSITE" id="PS50157">
    <property type="entry name" value="ZINC_FINGER_C2H2_2"/>
    <property type="match status" value="2"/>
</dbReference>
<dbReference type="Proteomes" id="UP001219518">
    <property type="component" value="Unassembled WGS sequence"/>
</dbReference>
<evidence type="ECO:0000259" key="2">
    <source>
        <dbReference type="PROSITE" id="PS50157"/>
    </source>
</evidence>
<sequence length="134" mass="15117">MLNFNLKTMFRDDTLKASAAAALTQTKILMAASQLTNDGLYSPCLNLTTNGTDRKDKILGQRSFKCPDCGKMYGLKRNLLRHSKFECNKEPQFHCPFCPQKFKQKCHVLRHATRLHPQCSNILGFGGSKINLPV</sequence>